<dbReference type="GO" id="GO:0003723">
    <property type="term" value="F:RNA binding"/>
    <property type="evidence" value="ECO:0007669"/>
    <property type="project" value="InterPro"/>
</dbReference>
<feature type="domain" description="B3/B4 tRNA-binding" evidence="1">
    <location>
        <begin position="78"/>
        <end position="232"/>
    </location>
</feature>
<dbReference type="Pfam" id="PF03483">
    <property type="entry name" value="B3_4"/>
    <property type="match status" value="1"/>
</dbReference>
<accession>A0A5N5ZY50</accession>
<dbReference type="Gene3D" id="3.50.40.10">
    <property type="entry name" value="Phenylalanyl-trna Synthetase, Chain B, domain 3"/>
    <property type="match status" value="1"/>
</dbReference>
<reference evidence="2" key="1">
    <citation type="submission" date="2019-10" db="EMBL/GenBank/DDBJ databases">
        <title>Nonomuraea sp. nov., isolated from Phyllanthus amarus.</title>
        <authorList>
            <person name="Klykleung N."/>
            <person name="Tanasupawat S."/>
        </authorList>
    </citation>
    <scope>NUCLEOTIDE SEQUENCE [LARGE SCALE GENOMIC DNA]</scope>
    <source>
        <strain evidence="2">3MP-10</strain>
    </source>
</reference>
<gene>
    <name evidence="2" type="ORF">FH607_026525</name>
</gene>
<dbReference type="Proteomes" id="UP000314251">
    <property type="component" value="Unassembled WGS sequence"/>
</dbReference>
<name>A0A5N5ZY50_9ACTN</name>
<keyword evidence="3" id="KW-1185">Reference proteome</keyword>
<organism evidence="2 3">
    <name type="scientific">Streptomyces mimosae</name>
    <dbReference type="NCBI Taxonomy" id="2586635"/>
    <lineage>
        <taxon>Bacteria</taxon>
        <taxon>Bacillati</taxon>
        <taxon>Actinomycetota</taxon>
        <taxon>Actinomycetes</taxon>
        <taxon>Kitasatosporales</taxon>
        <taxon>Streptomycetaceae</taxon>
        <taxon>Streptomyces</taxon>
    </lineage>
</organism>
<dbReference type="GO" id="GO:0004826">
    <property type="term" value="F:phenylalanine-tRNA ligase activity"/>
    <property type="evidence" value="ECO:0007669"/>
    <property type="project" value="InterPro"/>
</dbReference>
<evidence type="ECO:0000313" key="3">
    <source>
        <dbReference type="Proteomes" id="UP000314251"/>
    </source>
</evidence>
<dbReference type="SUPFAM" id="SSF56037">
    <property type="entry name" value="PheT/TilS domain"/>
    <property type="match status" value="1"/>
</dbReference>
<dbReference type="SMART" id="SM00873">
    <property type="entry name" value="B3_4"/>
    <property type="match status" value="1"/>
</dbReference>
<dbReference type="OrthoDB" id="276580at2"/>
<dbReference type="RefSeq" id="WP_139673742.1">
    <property type="nucleotide sequence ID" value="NZ_VDLY02000021.1"/>
</dbReference>
<protein>
    <recommendedName>
        <fullName evidence="1">B3/B4 tRNA-binding domain-containing protein</fullName>
    </recommendedName>
</protein>
<sequence>MSLSASPASTALDDWLAQATVAPEITALRPDYRALLIVADGLVPGPSDEVSERLLAEAERTVTERYAGGSYEDDPHVRAWREAFQAAGMKPKRTRPSADALLRRVPAGLPRINRLTDIYNAVSIAHAVPLGGEDLDHYRGAPRLERAVGDEEFATVAGGEPAVETAAPGEPIWRDDLGVTCRRWNWRQCVRTQLTLTTTRAFFVLDALGAMDDEALAAAGEALVRGLTEASPGVRTATRVVTGPRPEED</sequence>
<comment type="caution">
    <text evidence="2">The sequence shown here is derived from an EMBL/GenBank/DDBJ whole genome shotgun (WGS) entry which is preliminary data.</text>
</comment>
<dbReference type="InterPro" id="IPR020825">
    <property type="entry name" value="Phe-tRNA_synthase-like_B3/B4"/>
</dbReference>
<dbReference type="InterPro" id="IPR005146">
    <property type="entry name" value="B3/B4_tRNA-bd"/>
</dbReference>
<dbReference type="PANTHER" id="PTHR39209:SF2">
    <property type="entry name" value="CYTOPLASMIC PROTEIN"/>
    <property type="match status" value="1"/>
</dbReference>
<dbReference type="EMBL" id="VDLY02000021">
    <property type="protein sequence ID" value="KAB8161195.1"/>
    <property type="molecule type" value="Genomic_DNA"/>
</dbReference>
<dbReference type="AlphaFoldDB" id="A0A5N5ZY50"/>
<dbReference type="PANTHER" id="PTHR39209">
    <property type="match status" value="1"/>
</dbReference>
<proteinExistence type="predicted"/>
<evidence type="ECO:0000259" key="1">
    <source>
        <dbReference type="SMART" id="SM00873"/>
    </source>
</evidence>
<evidence type="ECO:0000313" key="2">
    <source>
        <dbReference type="EMBL" id="KAB8161195.1"/>
    </source>
</evidence>